<organism evidence="2 4">
    <name type="scientific">Treponema rectale</name>
    <dbReference type="NCBI Taxonomy" id="744512"/>
    <lineage>
        <taxon>Bacteria</taxon>
        <taxon>Pseudomonadati</taxon>
        <taxon>Spirochaetota</taxon>
        <taxon>Spirochaetia</taxon>
        <taxon>Spirochaetales</taxon>
        <taxon>Treponemataceae</taxon>
        <taxon>Treponema</taxon>
    </lineage>
</organism>
<feature type="chain" id="PRO_5036418368" description="Lipoprotein" evidence="1">
    <location>
        <begin position="21"/>
        <end position="87"/>
    </location>
</feature>
<keyword evidence="4" id="KW-1185">Reference proteome</keyword>
<evidence type="ECO:0000313" key="2">
    <source>
        <dbReference type="EMBL" id="MBB5218266.1"/>
    </source>
</evidence>
<evidence type="ECO:0008006" key="6">
    <source>
        <dbReference type="Google" id="ProtNLM"/>
    </source>
</evidence>
<sequence length="87" mass="9401">MKKAVKIFAVLSAAAGLAFSSCSTDSGSSPKNESILEKDELDGKVLKRENHLTDATYGGYTVIQSYVFNDGECEYTKEQKGDEGSQI</sequence>
<dbReference type="Proteomes" id="UP000593591">
    <property type="component" value="Chromosome"/>
</dbReference>
<protein>
    <recommendedName>
        <fullName evidence="6">Lipoprotein</fullName>
    </recommendedName>
</protein>
<dbReference type="Proteomes" id="UP000578697">
    <property type="component" value="Unassembled WGS sequence"/>
</dbReference>
<evidence type="ECO:0000256" key="1">
    <source>
        <dbReference type="SAM" id="SignalP"/>
    </source>
</evidence>
<dbReference type="AlphaFoldDB" id="A0A840SE95"/>
<dbReference type="EMBL" id="JACHFR010000001">
    <property type="protein sequence ID" value="MBB5218266.1"/>
    <property type="molecule type" value="Genomic_DNA"/>
</dbReference>
<dbReference type="KEGG" id="trc:DYE49_06020"/>
<keyword evidence="1" id="KW-0732">Signal</keyword>
<evidence type="ECO:0000313" key="5">
    <source>
        <dbReference type="Proteomes" id="UP000593591"/>
    </source>
</evidence>
<evidence type="ECO:0000313" key="3">
    <source>
        <dbReference type="EMBL" id="QOS40031.1"/>
    </source>
</evidence>
<reference evidence="2 4" key="2">
    <citation type="submission" date="2020-08" db="EMBL/GenBank/DDBJ databases">
        <title>Genomic Encyclopedia of Type Strains, Phase IV (KMG-IV): sequencing the most valuable type-strain genomes for metagenomic binning, comparative biology and taxonomic classification.</title>
        <authorList>
            <person name="Goeker M."/>
        </authorList>
    </citation>
    <scope>NUCLEOTIDE SEQUENCE [LARGE SCALE GENOMIC DNA]</scope>
    <source>
        <strain evidence="2 4">DSM 103679</strain>
    </source>
</reference>
<gene>
    <name evidence="3" type="ORF">DYE49_06020</name>
    <name evidence="2" type="ORF">HNP77_000610</name>
</gene>
<reference evidence="3 5" key="1">
    <citation type="submission" date="2018-08" db="EMBL/GenBank/DDBJ databases">
        <title>The first complete genome of Treponema rectale (CHPAT), a commensal spirochete of the bovine rectum.</title>
        <authorList>
            <person name="Staton G.J."/>
            <person name="Clegg S.R."/>
            <person name="Carter S.D."/>
            <person name="Radford A.D."/>
            <person name="Darby A."/>
            <person name="Hall N."/>
            <person name="Birtles R.J."/>
            <person name="Evans N.J."/>
        </authorList>
    </citation>
    <scope>NUCLEOTIDE SEQUENCE [LARGE SCALE GENOMIC DNA]</scope>
    <source>
        <strain evidence="3 5">CHPA</strain>
    </source>
</reference>
<dbReference type="EMBL" id="CP031517">
    <property type="protein sequence ID" value="QOS40031.1"/>
    <property type="molecule type" value="Genomic_DNA"/>
</dbReference>
<feature type="signal peptide" evidence="1">
    <location>
        <begin position="1"/>
        <end position="20"/>
    </location>
</feature>
<proteinExistence type="predicted"/>
<accession>A0A840SE95</accession>
<dbReference type="RefSeq" id="WP_184651690.1">
    <property type="nucleotide sequence ID" value="NZ_JACHFR010000001.1"/>
</dbReference>
<dbReference type="PROSITE" id="PS51257">
    <property type="entry name" value="PROKAR_LIPOPROTEIN"/>
    <property type="match status" value="1"/>
</dbReference>
<name>A0A840SE95_9SPIR</name>
<evidence type="ECO:0000313" key="4">
    <source>
        <dbReference type="Proteomes" id="UP000578697"/>
    </source>
</evidence>